<dbReference type="GO" id="GO:0006096">
    <property type="term" value="P:glycolytic process"/>
    <property type="evidence" value="ECO:0007669"/>
    <property type="project" value="InterPro"/>
</dbReference>
<dbReference type="AlphaFoldDB" id="A0A7W8LQ19"/>
<dbReference type="Proteomes" id="UP000525389">
    <property type="component" value="Unassembled WGS sequence"/>
</dbReference>
<proteinExistence type="inferred from homology"/>
<keyword evidence="9" id="KW-1185">Reference proteome</keyword>
<dbReference type="Gene3D" id="3.30.360.10">
    <property type="entry name" value="Dihydrodipicolinate Reductase, domain 2"/>
    <property type="match status" value="1"/>
</dbReference>
<dbReference type="SMART" id="SM00846">
    <property type="entry name" value="Gp_dh_N"/>
    <property type="match status" value="1"/>
</dbReference>
<gene>
    <name evidence="8" type="ORF">HNQ09_001804</name>
</gene>
<comment type="caution">
    <text evidence="8">The sequence shown here is derived from an EMBL/GenBank/DDBJ whole genome shotgun (WGS) entry which is preliminary data.</text>
</comment>
<accession>A0A7W8LQ19</accession>
<dbReference type="Pfam" id="PF02800">
    <property type="entry name" value="Gp_dh_C"/>
    <property type="match status" value="1"/>
</dbReference>
<evidence type="ECO:0000313" key="8">
    <source>
        <dbReference type="EMBL" id="MBB5234366.1"/>
    </source>
</evidence>
<evidence type="ECO:0000256" key="4">
    <source>
        <dbReference type="ARBA" id="ARBA00023027"/>
    </source>
</evidence>
<dbReference type="GO" id="GO:0005737">
    <property type="term" value="C:cytoplasm"/>
    <property type="evidence" value="ECO:0007669"/>
    <property type="project" value="InterPro"/>
</dbReference>
<evidence type="ECO:0000256" key="1">
    <source>
        <dbReference type="ARBA" id="ARBA00008679"/>
    </source>
</evidence>
<dbReference type="PANTHER" id="PTHR39340:SF1">
    <property type="entry name" value="SULFOFRUCTOSEPHOSPHATE ALDOLASE"/>
    <property type="match status" value="1"/>
</dbReference>
<evidence type="ECO:0000256" key="5">
    <source>
        <dbReference type="ARBA" id="ARBA00023239"/>
    </source>
</evidence>
<evidence type="ECO:0000256" key="6">
    <source>
        <dbReference type="SAM" id="MobiDB-lite"/>
    </source>
</evidence>
<dbReference type="EMBL" id="JACHFN010000005">
    <property type="protein sequence ID" value="MBB5234366.1"/>
    <property type="molecule type" value="Genomic_DNA"/>
</dbReference>
<evidence type="ECO:0000256" key="3">
    <source>
        <dbReference type="ARBA" id="ARBA00023002"/>
    </source>
</evidence>
<dbReference type="NCBIfam" id="TIGR01546">
    <property type="entry name" value="GAPDH-II_archae"/>
    <property type="match status" value="1"/>
</dbReference>
<reference evidence="8 9" key="1">
    <citation type="submission" date="2020-08" db="EMBL/GenBank/DDBJ databases">
        <title>Genomic Encyclopedia of Type Strains, Phase IV (KMG-IV): sequencing the most valuable type-strain genomes for metagenomic binning, comparative biology and taxonomic classification.</title>
        <authorList>
            <person name="Goeker M."/>
        </authorList>
    </citation>
    <scope>NUCLEOTIDE SEQUENCE [LARGE SCALE GENOMIC DNA]</scope>
    <source>
        <strain evidence="8 9">DSM 101791</strain>
    </source>
</reference>
<feature type="compositionally biased region" description="Polar residues" evidence="6">
    <location>
        <begin position="334"/>
        <end position="343"/>
    </location>
</feature>
<dbReference type="HAMAP" id="MF_00559">
    <property type="entry name" value="G3P_dehdrog_arch"/>
    <property type="match status" value="1"/>
</dbReference>
<dbReference type="CDD" id="cd02278">
    <property type="entry name" value="GAPDH_II_N"/>
    <property type="match status" value="1"/>
</dbReference>
<sequence>MTALDHRGSLQRTIDPQHPEAVGAARLTGYKLDLTHALAPVSSAVLLDPMYGAAQAIAAGALPRDTGMLVGAQATRHNDDHGTRHTGWSVQRIRRMGADAAKLLVPSHPGREDAAARQREVTSAFITACREEDLPALVKPVAYPGTPGDEAPEVFARRKPDLVIRSARELTALGVDVLKAESPTDPRFEQDEGRMRAACEALDAASSAPWILLSGGMPFELFARQVRIAAQAGASGFLAGRAMWQEAMGLGDERERQHSLGTVGAGRVRQLADLAGEFGRPWWRRWGAEPGRHVSGGEHWHARSGAKGAEGGPEPVAPHARRTSGAPATVRQVARTSGRTQTGDAMFSAASAARPGLLDPAAEAGFGWHTTSGVLEREDSMTLSTGKVRVAVNGYGVIGKRVADAVSAQDDMELVGVADVVSDYRIRVAVERGYPVYASVPERSGEMQAAGVPVAGTLQELLAQVEVVVDCAPKKVAAANQAAYQAAGVKAIWQGGEKHELAGYSFVAQVNYAGALNRDSARVVSCNTTALSRISHALHGRGLARRVRAVLMRRATDPWESHRNGMINTAIPETKVPSHQGPDAQTVIPGLDITTLAGAGPYNLSHLHFAMIETTRPVDVEELRAILLDTPRVALVRAADGLEALNSVMELMRDLRRPRGDMWEVAVWEDALASDGREVYLTFQVHNEAIVIPENVDCIRALSGLEPDAAVSIAKTDASLGITRHFLPSTRPPHVTPGEGTPAGFKGAEEPTAPGDG</sequence>
<dbReference type="Pfam" id="PF01791">
    <property type="entry name" value="DeoC"/>
    <property type="match status" value="1"/>
</dbReference>
<dbReference type="Gene3D" id="3.20.20.70">
    <property type="entry name" value="Aldolase class I"/>
    <property type="match status" value="1"/>
</dbReference>
<dbReference type="NCBIfam" id="NF003251">
    <property type="entry name" value="PRK04207.1"/>
    <property type="match status" value="1"/>
</dbReference>
<dbReference type="GO" id="GO:0051287">
    <property type="term" value="F:NAD binding"/>
    <property type="evidence" value="ECO:0007669"/>
    <property type="project" value="InterPro"/>
</dbReference>
<dbReference type="SMART" id="SM01133">
    <property type="entry name" value="DeoC"/>
    <property type="match status" value="1"/>
</dbReference>
<feature type="domain" description="Glyceraldehyde 3-phosphate dehydrogenase NAD(P) binding" evidence="7">
    <location>
        <begin position="388"/>
        <end position="526"/>
    </location>
</feature>
<comment type="similarity">
    <text evidence="1">Belongs to the aldolase LacD family.</text>
</comment>
<dbReference type="InterPro" id="IPR036291">
    <property type="entry name" value="NAD(P)-bd_dom_sf"/>
</dbReference>
<dbReference type="GO" id="GO:1902777">
    <property type="term" value="P:6-sulfoquinovose(1-) catabolic process"/>
    <property type="evidence" value="ECO:0007669"/>
    <property type="project" value="TreeGrafter"/>
</dbReference>
<keyword evidence="5" id="KW-0456">Lyase</keyword>
<keyword evidence="3" id="KW-0560">Oxidoreductase</keyword>
<dbReference type="InterPro" id="IPR006436">
    <property type="entry name" value="Glyceraldehyde-3-P_DH_2_arc"/>
</dbReference>
<name>A0A7W8LQ19_9DEIO</name>
<dbReference type="SUPFAM" id="SSF51735">
    <property type="entry name" value="NAD(P)-binding Rossmann-fold domains"/>
    <property type="match status" value="1"/>
</dbReference>
<dbReference type="InterPro" id="IPR020828">
    <property type="entry name" value="GlycerAld_3-P_DH_NAD(P)-bd"/>
</dbReference>
<keyword evidence="2" id="KW-0521">NADP</keyword>
<dbReference type="InterPro" id="IPR050552">
    <property type="entry name" value="LacD_aldolase"/>
</dbReference>
<dbReference type="InterPro" id="IPR013785">
    <property type="entry name" value="Aldolase_TIM"/>
</dbReference>
<protein>
    <submittedName>
        <fullName evidence="8">Glyceraldehyde-3-phosphate dehydrogenase type II</fullName>
    </submittedName>
</protein>
<organism evidence="8 9">
    <name type="scientific">Deinococcus budaensis</name>
    <dbReference type="NCBI Taxonomy" id="1665626"/>
    <lineage>
        <taxon>Bacteria</taxon>
        <taxon>Thermotogati</taxon>
        <taxon>Deinococcota</taxon>
        <taxon>Deinococci</taxon>
        <taxon>Deinococcales</taxon>
        <taxon>Deinococcaceae</taxon>
        <taxon>Deinococcus</taxon>
    </lineage>
</organism>
<dbReference type="SUPFAM" id="SSF55347">
    <property type="entry name" value="Glyceraldehyde-3-phosphate dehydrogenase-like, C-terminal domain"/>
    <property type="match status" value="1"/>
</dbReference>
<dbReference type="GO" id="GO:0061595">
    <property type="term" value="F:6-deoxy-6-sulfofructose-1-phosphate aldolase activity"/>
    <property type="evidence" value="ECO:0007669"/>
    <property type="project" value="TreeGrafter"/>
</dbReference>
<dbReference type="CDD" id="cd18127">
    <property type="entry name" value="GAPDH_II_C"/>
    <property type="match status" value="1"/>
</dbReference>
<dbReference type="InterPro" id="IPR000846">
    <property type="entry name" value="DapB_N"/>
</dbReference>
<keyword evidence="4" id="KW-0520">NAD</keyword>
<dbReference type="Gene3D" id="3.40.50.720">
    <property type="entry name" value="NAD(P)-binding Rossmann-like Domain"/>
    <property type="match status" value="1"/>
</dbReference>
<dbReference type="Pfam" id="PF01113">
    <property type="entry name" value="DapB_N"/>
    <property type="match status" value="1"/>
</dbReference>
<evidence type="ECO:0000313" key="9">
    <source>
        <dbReference type="Proteomes" id="UP000525389"/>
    </source>
</evidence>
<dbReference type="GO" id="GO:0009089">
    <property type="term" value="P:lysine biosynthetic process via diaminopimelate"/>
    <property type="evidence" value="ECO:0007669"/>
    <property type="project" value="InterPro"/>
</dbReference>
<evidence type="ECO:0000259" key="7">
    <source>
        <dbReference type="SMART" id="SM00846"/>
    </source>
</evidence>
<feature type="region of interest" description="Disordered" evidence="6">
    <location>
        <begin position="728"/>
        <end position="757"/>
    </location>
</feature>
<dbReference type="InterPro" id="IPR020829">
    <property type="entry name" value="GlycerAld_3-P_DH_cat"/>
</dbReference>
<dbReference type="GO" id="GO:0050661">
    <property type="term" value="F:NADP binding"/>
    <property type="evidence" value="ECO:0007669"/>
    <property type="project" value="InterPro"/>
</dbReference>
<dbReference type="NCBIfam" id="NF009498">
    <property type="entry name" value="PRK12858.1"/>
    <property type="match status" value="1"/>
</dbReference>
<dbReference type="GO" id="GO:0016620">
    <property type="term" value="F:oxidoreductase activity, acting on the aldehyde or oxo group of donors, NAD or NADP as acceptor"/>
    <property type="evidence" value="ECO:0007669"/>
    <property type="project" value="InterPro"/>
</dbReference>
<evidence type="ECO:0000256" key="2">
    <source>
        <dbReference type="ARBA" id="ARBA00022857"/>
    </source>
</evidence>
<dbReference type="PANTHER" id="PTHR39340">
    <property type="entry name" value="SULFOFRUCTOSEPHOSPHATE ALDOLASE"/>
    <property type="match status" value="1"/>
</dbReference>
<dbReference type="SUPFAM" id="SSF51569">
    <property type="entry name" value="Aldolase"/>
    <property type="match status" value="1"/>
</dbReference>
<dbReference type="GO" id="GO:0008839">
    <property type="term" value="F:4-hydroxy-tetrahydrodipicolinate reductase"/>
    <property type="evidence" value="ECO:0007669"/>
    <property type="project" value="InterPro"/>
</dbReference>
<dbReference type="InterPro" id="IPR002915">
    <property type="entry name" value="DeoC/FbaB/LacD_aldolase"/>
</dbReference>
<feature type="region of interest" description="Disordered" evidence="6">
    <location>
        <begin position="293"/>
        <end position="343"/>
    </location>
</feature>